<feature type="transmembrane region" description="Helical" evidence="1">
    <location>
        <begin position="82"/>
        <end position="103"/>
    </location>
</feature>
<gene>
    <name evidence="3" type="ordered locus">Metho_1974</name>
</gene>
<evidence type="ECO:0000259" key="2">
    <source>
        <dbReference type="Pfam" id="PF16327"/>
    </source>
</evidence>
<dbReference type="Pfam" id="PF16327">
    <property type="entry name" value="CcmF_C"/>
    <property type="match status" value="1"/>
</dbReference>
<name>L0KYG2_METHD</name>
<keyword evidence="1" id="KW-0812">Transmembrane</keyword>
<dbReference type="KEGG" id="mhz:Metho_1974"/>
<organism evidence="3 4">
    <name type="scientific">Methanomethylovorans hollandica (strain DSM 15978 / NBRC 107637 / DMS1)</name>
    <dbReference type="NCBI Taxonomy" id="867904"/>
    <lineage>
        <taxon>Archaea</taxon>
        <taxon>Methanobacteriati</taxon>
        <taxon>Methanobacteriota</taxon>
        <taxon>Stenosarchaea group</taxon>
        <taxon>Methanomicrobia</taxon>
        <taxon>Methanosarcinales</taxon>
        <taxon>Methanosarcinaceae</taxon>
        <taxon>Methanomethylovorans</taxon>
    </lineage>
</organism>
<feature type="transmembrane region" description="Helical" evidence="1">
    <location>
        <begin position="141"/>
        <end position="159"/>
    </location>
</feature>
<dbReference type="AlphaFoldDB" id="L0KYG2"/>
<feature type="transmembrane region" description="Helical" evidence="1">
    <location>
        <begin position="12"/>
        <end position="38"/>
    </location>
</feature>
<feature type="transmembrane region" description="Helical" evidence="1">
    <location>
        <begin position="273"/>
        <end position="297"/>
    </location>
</feature>
<evidence type="ECO:0000313" key="3">
    <source>
        <dbReference type="EMBL" id="AGB50146.1"/>
    </source>
</evidence>
<dbReference type="Proteomes" id="UP000010866">
    <property type="component" value="Chromosome"/>
</dbReference>
<keyword evidence="4" id="KW-1185">Reference proteome</keyword>
<dbReference type="HOGENOM" id="CLU_838403_0_0_2"/>
<feature type="domain" description="Cytochrome c-type biogenesis protein CcmF C-terminal" evidence="2">
    <location>
        <begin position="4"/>
        <end position="292"/>
    </location>
</feature>
<dbReference type="STRING" id="867904.Metho_1974"/>
<accession>L0KYG2</accession>
<feature type="transmembrane region" description="Helical" evidence="1">
    <location>
        <begin position="58"/>
        <end position="75"/>
    </location>
</feature>
<protein>
    <recommendedName>
        <fullName evidence="2">Cytochrome c-type biogenesis protein CcmF C-terminal domain-containing protein</fullName>
    </recommendedName>
</protein>
<keyword evidence="1" id="KW-0472">Membrane</keyword>
<dbReference type="EMBL" id="CP003362">
    <property type="protein sequence ID" value="AGB50146.1"/>
    <property type="molecule type" value="Genomic_DNA"/>
</dbReference>
<dbReference type="InterPro" id="IPR032523">
    <property type="entry name" value="CcmF_C"/>
</dbReference>
<keyword evidence="1" id="KW-1133">Transmembrane helix</keyword>
<feature type="transmembrane region" description="Helical" evidence="1">
    <location>
        <begin position="109"/>
        <end position="129"/>
    </location>
</feature>
<evidence type="ECO:0000313" key="4">
    <source>
        <dbReference type="Proteomes" id="UP000010866"/>
    </source>
</evidence>
<evidence type="ECO:0000256" key="1">
    <source>
        <dbReference type="SAM" id="Phobius"/>
    </source>
</evidence>
<sequence length="346" mass="38502" precursor="true">MTEKESLLTSKNTIFAAVVSFILLALVIIAGMVTPLLAKILSGTEIMLGSEYFNPRTALPTVLLIMMLTICLLVSSVKPRKVLAATAALLLLLIAVFVVSPFSNAAVDVAMALIIPAFIATGYKIWLTARDKKGYGKYRGLSAHLIHLGILCILLGVVLSSNIKVEDSAVYQTGKMGDRNIQDYSLKITSMASRLEGEPYQERQASSYITRIDFDIYDQSRYARSGSVEYITDFKWGQTYTTTYIHRGLTEELFIAPRALDEKTGEVDMYVRIVPFINLLWGGIYMMALGIIALLIVENRSPHQSITMLQPSGREMDMAFFEKRYEKIMEHELRKLRSGKSGGGSK</sequence>
<proteinExistence type="predicted"/>
<reference evidence="4" key="1">
    <citation type="submission" date="2012-02" db="EMBL/GenBank/DDBJ databases">
        <title>Complete sequence of chromosome of Methanomethylovorans hollandica DSM 15978.</title>
        <authorList>
            <person name="Lucas S."/>
            <person name="Copeland A."/>
            <person name="Lapidus A."/>
            <person name="Glavina del Rio T."/>
            <person name="Dalin E."/>
            <person name="Tice H."/>
            <person name="Bruce D."/>
            <person name="Goodwin L."/>
            <person name="Pitluck S."/>
            <person name="Peters L."/>
            <person name="Mikhailova N."/>
            <person name="Held B."/>
            <person name="Kyrpides N."/>
            <person name="Mavromatis K."/>
            <person name="Ivanova N."/>
            <person name="Brettin T."/>
            <person name="Detter J.C."/>
            <person name="Han C."/>
            <person name="Larimer F."/>
            <person name="Land M."/>
            <person name="Hauser L."/>
            <person name="Markowitz V."/>
            <person name="Cheng J.-F."/>
            <person name="Hugenholtz P."/>
            <person name="Woyke T."/>
            <person name="Wu D."/>
            <person name="Spring S."/>
            <person name="Schroeder M."/>
            <person name="Brambilla E."/>
            <person name="Klenk H.-P."/>
            <person name="Eisen J.A."/>
        </authorList>
    </citation>
    <scope>NUCLEOTIDE SEQUENCE [LARGE SCALE GENOMIC DNA]</scope>
    <source>
        <strain evidence="4">DSM 15978 / NBRC 107637 / DMS1</strain>
    </source>
</reference>